<evidence type="ECO:0000313" key="2">
    <source>
        <dbReference type="EMBL" id="WZN38907.1"/>
    </source>
</evidence>
<keyword evidence="1" id="KW-0812">Transmembrane</keyword>
<dbReference type="EMBL" id="CP149822">
    <property type="protein sequence ID" value="WZN38907.1"/>
    <property type="molecule type" value="Genomic_DNA"/>
</dbReference>
<feature type="transmembrane region" description="Helical" evidence="1">
    <location>
        <begin position="123"/>
        <end position="140"/>
    </location>
</feature>
<evidence type="ECO:0000256" key="1">
    <source>
        <dbReference type="SAM" id="Phobius"/>
    </source>
</evidence>
<feature type="transmembrane region" description="Helical" evidence="1">
    <location>
        <begin position="98"/>
        <end position="117"/>
    </location>
</feature>
<keyword evidence="3" id="KW-1185">Reference proteome</keyword>
<dbReference type="RefSeq" id="WP_341833917.1">
    <property type="nucleotide sequence ID" value="NZ_CP149822.1"/>
</dbReference>
<gene>
    <name evidence="2" type="ORF">WJU16_12940</name>
</gene>
<accession>A0ABZ2YHQ1</accession>
<reference evidence="3" key="1">
    <citation type="submission" date="2024-03" db="EMBL/GenBank/DDBJ databases">
        <title>Chitinophaga horti sp. nov., isolated from garden soil.</title>
        <authorList>
            <person name="Lee D.S."/>
            <person name="Han D.M."/>
            <person name="Baek J.H."/>
            <person name="Choi D.G."/>
            <person name="Jeon J.H."/>
            <person name="Jeon C.O."/>
        </authorList>
    </citation>
    <scope>NUCLEOTIDE SEQUENCE [LARGE SCALE GENOMIC DNA]</scope>
    <source>
        <strain evidence="3">GPA1</strain>
    </source>
</reference>
<dbReference type="Proteomes" id="UP001485459">
    <property type="component" value="Chromosome"/>
</dbReference>
<proteinExistence type="predicted"/>
<keyword evidence="1" id="KW-0472">Membrane</keyword>
<sequence>MNEQVSQLGEEFDVPSVTRWKLLPLRIKIFSWIFVFMGAMSVLALFLAALEIPVSLAFFGLETNDGFSLTGLIIILMFMFKGIVAIGLLGMQKWAVDLAIADGILGILLCGTVMIIMFNYGRMSFRLEIVLLALYLWKILKIRNDWKVSPQ</sequence>
<protein>
    <submittedName>
        <fullName evidence="2">Uncharacterized protein</fullName>
    </submittedName>
</protein>
<feature type="transmembrane region" description="Helical" evidence="1">
    <location>
        <begin position="29"/>
        <end position="49"/>
    </location>
</feature>
<keyword evidence="1" id="KW-1133">Transmembrane helix</keyword>
<evidence type="ECO:0000313" key="3">
    <source>
        <dbReference type="Proteomes" id="UP001485459"/>
    </source>
</evidence>
<name>A0ABZ2YHQ1_9BACT</name>
<organism evidence="2 3">
    <name type="scientific">Chitinophaga pollutisoli</name>
    <dbReference type="NCBI Taxonomy" id="3133966"/>
    <lineage>
        <taxon>Bacteria</taxon>
        <taxon>Pseudomonadati</taxon>
        <taxon>Bacteroidota</taxon>
        <taxon>Chitinophagia</taxon>
        <taxon>Chitinophagales</taxon>
        <taxon>Chitinophagaceae</taxon>
        <taxon>Chitinophaga</taxon>
    </lineage>
</organism>
<feature type="transmembrane region" description="Helical" evidence="1">
    <location>
        <begin position="69"/>
        <end position="91"/>
    </location>
</feature>